<sequence>MMGMSLLFDEMVDQANLCLEIAAERIKKSTLVVGYIYDNLGANYMETNWLQSSVQMLLVERISRMCNWPYRVLLRLFRSLHFQKLLWD</sequence>
<dbReference type="AlphaFoldDB" id="A0A8D7A2F5"/>
<protein>
    <submittedName>
        <fullName evidence="1">(wild Malaysian banana) hypothetical protein</fullName>
    </submittedName>
</protein>
<accession>A0A8D7A2F5</accession>
<dbReference type="EMBL" id="HG996469">
    <property type="protein sequence ID" value="CAG1841939.1"/>
    <property type="molecule type" value="Genomic_DNA"/>
</dbReference>
<reference evidence="1" key="1">
    <citation type="submission" date="2021-03" db="EMBL/GenBank/DDBJ databases">
        <authorList>
            <consortium name="Genoscope - CEA"/>
            <person name="William W."/>
        </authorList>
    </citation>
    <scope>NUCLEOTIDE SEQUENCE</scope>
    <source>
        <strain evidence="1">Doubled-haploid Pahang</strain>
    </source>
</reference>
<name>A0A8D7A2F5_MUSAM</name>
<gene>
    <name evidence="1" type="ORF">GSMUA_117340.1</name>
</gene>
<proteinExistence type="predicted"/>
<organism evidence="1">
    <name type="scientific">Musa acuminata subsp. malaccensis</name>
    <name type="common">Wild banana</name>
    <name type="synonym">Musa malaccensis</name>
    <dbReference type="NCBI Taxonomy" id="214687"/>
    <lineage>
        <taxon>Eukaryota</taxon>
        <taxon>Viridiplantae</taxon>
        <taxon>Streptophyta</taxon>
        <taxon>Embryophyta</taxon>
        <taxon>Tracheophyta</taxon>
        <taxon>Spermatophyta</taxon>
        <taxon>Magnoliopsida</taxon>
        <taxon>Liliopsida</taxon>
        <taxon>Zingiberales</taxon>
        <taxon>Musaceae</taxon>
        <taxon>Musa</taxon>
    </lineage>
</organism>
<evidence type="ECO:0000313" key="1">
    <source>
        <dbReference type="EMBL" id="CAG1841939.1"/>
    </source>
</evidence>